<name>A0AAF0TL20_SOLVR</name>
<protein>
    <recommendedName>
        <fullName evidence="3">Integrase zinc-binding domain-containing protein</fullName>
    </recommendedName>
</protein>
<evidence type="ECO:0000313" key="1">
    <source>
        <dbReference type="EMBL" id="WMV24382.1"/>
    </source>
</evidence>
<proteinExistence type="predicted"/>
<evidence type="ECO:0008006" key="3">
    <source>
        <dbReference type="Google" id="ProtNLM"/>
    </source>
</evidence>
<accession>A0AAF0TL20</accession>
<evidence type="ECO:0000313" key="2">
    <source>
        <dbReference type="Proteomes" id="UP001234989"/>
    </source>
</evidence>
<dbReference type="Gene3D" id="1.10.340.70">
    <property type="match status" value="1"/>
</dbReference>
<sequence>MSISDGGVTVQNGAKSSLVVEVKEKQDSDLILLELKGALQNQRVEVFSQRGDGVLRYHGRMCVPDVGELRQHILAEAHNSRYSIHPGATKMYHDLSIGRMV</sequence>
<keyword evidence="2" id="KW-1185">Reference proteome</keyword>
<reference evidence="1" key="1">
    <citation type="submission" date="2023-08" db="EMBL/GenBank/DDBJ databases">
        <title>A de novo genome assembly of Solanum verrucosum Schlechtendal, a Mexican diploid species geographically isolated from the other diploid A-genome species in potato relatives.</title>
        <authorList>
            <person name="Hosaka K."/>
        </authorList>
    </citation>
    <scope>NUCLEOTIDE SEQUENCE</scope>
    <source>
        <tissue evidence="1">Young leaves</tissue>
    </source>
</reference>
<organism evidence="1 2">
    <name type="scientific">Solanum verrucosum</name>
    <dbReference type="NCBI Taxonomy" id="315347"/>
    <lineage>
        <taxon>Eukaryota</taxon>
        <taxon>Viridiplantae</taxon>
        <taxon>Streptophyta</taxon>
        <taxon>Embryophyta</taxon>
        <taxon>Tracheophyta</taxon>
        <taxon>Spermatophyta</taxon>
        <taxon>Magnoliopsida</taxon>
        <taxon>eudicotyledons</taxon>
        <taxon>Gunneridae</taxon>
        <taxon>Pentapetalae</taxon>
        <taxon>asterids</taxon>
        <taxon>lamiids</taxon>
        <taxon>Solanales</taxon>
        <taxon>Solanaceae</taxon>
        <taxon>Solanoideae</taxon>
        <taxon>Solaneae</taxon>
        <taxon>Solanum</taxon>
    </lineage>
</organism>
<gene>
    <name evidence="1" type="ORF">MTR67_017767</name>
</gene>
<dbReference type="AlphaFoldDB" id="A0AAF0TL20"/>
<dbReference type="EMBL" id="CP133615">
    <property type="protein sequence ID" value="WMV24382.1"/>
    <property type="molecule type" value="Genomic_DNA"/>
</dbReference>
<dbReference type="Proteomes" id="UP001234989">
    <property type="component" value="Chromosome 4"/>
</dbReference>